<dbReference type="Proteomes" id="UP000325313">
    <property type="component" value="Unassembled WGS sequence"/>
</dbReference>
<sequence>MAADQLALLGSTAPEAHQRLKAHKQSCRQTVIDSSPCAGAGFAPRIILPVVLPHSPPRQGSHRSITYKQIQQLLPKPMH</sequence>
<name>A0A5B0Q156_PUCGR</name>
<protein>
    <submittedName>
        <fullName evidence="1">Uncharacterized protein</fullName>
    </submittedName>
</protein>
<organism evidence="1 2">
    <name type="scientific">Puccinia graminis f. sp. tritici</name>
    <dbReference type="NCBI Taxonomy" id="56615"/>
    <lineage>
        <taxon>Eukaryota</taxon>
        <taxon>Fungi</taxon>
        <taxon>Dikarya</taxon>
        <taxon>Basidiomycota</taxon>
        <taxon>Pucciniomycotina</taxon>
        <taxon>Pucciniomycetes</taxon>
        <taxon>Pucciniales</taxon>
        <taxon>Pucciniaceae</taxon>
        <taxon>Puccinia</taxon>
    </lineage>
</organism>
<reference evidence="1 2" key="1">
    <citation type="submission" date="2019-05" db="EMBL/GenBank/DDBJ databases">
        <title>Emergence of the Ug99 lineage of the wheat stem rust pathogen through somatic hybridization.</title>
        <authorList>
            <person name="Li F."/>
            <person name="Upadhyaya N.M."/>
            <person name="Sperschneider J."/>
            <person name="Matny O."/>
            <person name="Nguyen-Phuc H."/>
            <person name="Mago R."/>
            <person name="Raley C."/>
            <person name="Miller M.E."/>
            <person name="Silverstein K.A.T."/>
            <person name="Henningsen E."/>
            <person name="Hirsch C.D."/>
            <person name="Visser B."/>
            <person name="Pretorius Z.A."/>
            <person name="Steffenson B.J."/>
            <person name="Schwessinger B."/>
            <person name="Dodds P.N."/>
            <person name="Figueroa M."/>
        </authorList>
    </citation>
    <scope>NUCLEOTIDE SEQUENCE [LARGE SCALE GENOMIC DNA]</scope>
    <source>
        <strain evidence="1 2">Ug99</strain>
    </source>
</reference>
<accession>A0A5B0Q156</accession>
<proteinExistence type="predicted"/>
<gene>
    <name evidence="1" type="ORF">PGTUg99_019038</name>
</gene>
<evidence type="ECO:0000313" key="2">
    <source>
        <dbReference type="Proteomes" id="UP000325313"/>
    </source>
</evidence>
<comment type="caution">
    <text evidence="1">The sequence shown here is derived from an EMBL/GenBank/DDBJ whole genome shotgun (WGS) entry which is preliminary data.</text>
</comment>
<dbReference type="AlphaFoldDB" id="A0A5B0Q156"/>
<dbReference type="EMBL" id="VDEP01000310">
    <property type="protein sequence ID" value="KAA1106749.1"/>
    <property type="molecule type" value="Genomic_DNA"/>
</dbReference>
<evidence type="ECO:0000313" key="1">
    <source>
        <dbReference type="EMBL" id="KAA1106749.1"/>
    </source>
</evidence>